<accession>A0AC34GBN2</accession>
<organism evidence="1 2">
    <name type="scientific">Panagrolaimus sp. ES5</name>
    <dbReference type="NCBI Taxonomy" id="591445"/>
    <lineage>
        <taxon>Eukaryota</taxon>
        <taxon>Metazoa</taxon>
        <taxon>Ecdysozoa</taxon>
        <taxon>Nematoda</taxon>
        <taxon>Chromadorea</taxon>
        <taxon>Rhabditida</taxon>
        <taxon>Tylenchina</taxon>
        <taxon>Panagrolaimomorpha</taxon>
        <taxon>Panagrolaimoidea</taxon>
        <taxon>Panagrolaimidae</taxon>
        <taxon>Panagrolaimus</taxon>
    </lineage>
</organism>
<reference evidence="2" key="1">
    <citation type="submission" date="2022-11" db="UniProtKB">
        <authorList>
            <consortium name="WormBaseParasite"/>
        </authorList>
    </citation>
    <scope>IDENTIFICATION</scope>
</reference>
<proteinExistence type="predicted"/>
<dbReference type="WBParaSite" id="ES5_v2.g27116.t1">
    <property type="protein sequence ID" value="ES5_v2.g27116.t1"/>
    <property type="gene ID" value="ES5_v2.g27116"/>
</dbReference>
<name>A0AC34GBN2_9BILA</name>
<dbReference type="Proteomes" id="UP000887579">
    <property type="component" value="Unplaced"/>
</dbReference>
<protein>
    <submittedName>
        <fullName evidence="2">Uncharacterized protein</fullName>
    </submittedName>
</protein>
<evidence type="ECO:0000313" key="1">
    <source>
        <dbReference type="Proteomes" id="UP000887579"/>
    </source>
</evidence>
<sequence length="163" mass="19097">MICRLTILLFLAFSITTIFGDALNSTKVIRRKGPNTRDNRPPYGYTIQNMPYSSFKQGNYVFYGMIFCLNGNSVGDDARVILYEVDDHTSMDYVTEDRVRNQRFRLIVTEDYDDWPTPSLELFIQFENCCGYWWSKRVAGYLKNGTYVSYTLRDETLFADIYV</sequence>
<evidence type="ECO:0000313" key="2">
    <source>
        <dbReference type="WBParaSite" id="ES5_v2.g27116.t1"/>
    </source>
</evidence>